<dbReference type="KEGG" id="vg:28802280"/>
<dbReference type="Proteomes" id="UP000207597">
    <property type="component" value="Segment"/>
</dbReference>
<accession>A0A0U1ZUD1</accession>
<reference evidence="1 2" key="1">
    <citation type="journal article" date="2016" name="Virus Genes">
        <title>Genomic analysis of Staphylococcus phage Stau2 isolated from medical specimen.</title>
        <authorList>
            <person name="Hsieh S.E."/>
            <person name="Tseng Y.H."/>
            <person name="Lo H.H."/>
            <person name="Chen S.T."/>
            <person name="Wu C.N."/>
        </authorList>
    </citation>
    <scope>NUCLEOTIDE SEQUENCE [LARGE SCALE GENOMIC DNA]</scope>
</reference>
<dbReference type="RefSeq" id="YP_009275824.1">
    <property type="nucleotide sequence ID" value="NC_030933.1"/>
</dbReference>
<evidence type="ECO:0000313" key="2">
    <source>
        <dbReference type="Proteomes" id="UP000207597"/>
    </source>
</evidence>
<dbReference type="GeneID" id="28802280"/>
<name>A0A0U1ZUD1_9CAUD</name>
<protein>
    <submittedName>
        <fullName evidence="1">Uncharacterized protein</fullName>
    </submittedName>
</protein>
<evidence type="ECO:0000313" key="1">
    <source>
        <dbReference type="EMBL" id="AKA61318.1"/>
    </source>
</evidence>
<proteinExistence type="predicted"/>
<keyword evidence="2" id="KW-1185">Reference proteome</keyword>
<dbReference type="EMBL" id="KP881332">
    <property type="protein sequence ID" value="AKA61318.1"/>
    <property type="molecule type" value="Genomic_DNA"/>
</dbReference>
<gene>
    <name evidence="1" type="ORF">Stau2_67</name>
</gene>
<organism evidence="1 2">
    <name type="scientific">Staphylococcus phage Stau2</name>
    <dbReference type="NCBI Taxonomy" id="1200862"/>
    <lineage>
        <taxon>Viruses</taxon>
        <taxon>Duplodnaviria</taxon>
        <taxon>Heunggongvirae</taxon>
        <taxon>Uroviricota</taxon>
        <taxon>Caudoviricetes</taxon>
        <taxon>Herelleviridae</taxon>
        <taxon>Twortvirinae</taxon>
        <taxon>Silviavirus</taxon>
        <taxon>Silviavirus stau2</taxon>
    </lineage>
</organism>
<sequence>MIDIIIKNIKPSIDKSKPILQFLHNKRTYDVCNVKNIDDAMYLINKVLEEANYAHYYTRVIEQEDCYILDYGSHQCFFKLLKEGGTNG</sequence>